<gene>
    <name evidence="2" type="ORF">SAMN06296052_105102</name>
</gene>
<proteinExistence type="predicted"/>
<dbReference type="OrthoDB" id="9783370at2"/>
<evidence type="ECO:0000313" key="3">
    <source>
        <dbReference type="Proteomes" id="UP000198432"/>
    </source>
</evidence>
<evidence type="ECO:0000313" key="2">
    <source>
        <dbReference type="EMBL" id="SNS35291.1"/>
    </source>
</evidence>
<dbReference type="Pfam" id="PF21941">
    <property type="entry name" value="SMEK_N"/>
    <property type="match status" value="1"/>
</dbReference>
<feature type="domain" description="SMEK" evidence="1">
    <location>
        <begin position="9"/>
        <end position="149"/>
    </location>
</feature>
<dbReference type="EMBL" id="FZOQ01000005">
    <property type="protein sequence ID" value="SNS35291.1"/>
    <property type="molecule type" value="Genomic_DNA"/>
</dbReference>
<dbReference type="AlphaFoldDB" id="A0A239DT46"/>
<dbReference type="NCBIfam" id="NF033859">
    <property type="entry name" value="SMEK_N"/>
    <property type="match status" value="1"/>
</dbReference>
<protein>
    <recommendedName>
        <fullName evidence="1">SMEK domain-containing protein</fullName>
    </recommendedName>
</protein>
<evidence type="ECO:0000259" key="1">
    <source>
        <dbReference type="Pfam" id="PF21941"/>
    </source>
</evidence>
<name>A0A239DT46_9BACT</name>
<reference evidence="3" key="1">
    <citation type="submission" date="2017-06" db="EMBL/GenBank/DDBJ databases">
        <authorList>
            <person name="Varghese N."/>
            <person name="Submissions S."/>
        </authorList>
    </citation>
    <scope>NUCLEOTIDE SEQUENCE [LARGE SCALE GENOMIC DNA]</scope>
    <source>
        <strain evidence="3">NKM1</strain>
    </source>
</reference>
<dbReference type="Proteomes" id="UP000198432">
    <property type="component" value="Unassembled WGS sequence"/>
</dbReference>
<dbReference type="InterPro" id="IPR047740">
    <property type="entry name" value="SMEK_dom"/>
</dbReference>
<accession>A0A239DT46</accession>
<dbReference type="RefSeq" id="WP_089318528.1">
    <property type="nucleotide sequence ID" value="NZ_FZOQ01000005.1"/>
</dbReference>
<sequence length="463" mass="54987">MNKKKIIDRIAELLSRFRTETENLNSLNLYDINIHAENVIIPILNKVYGLNLVNANLEEKNYSAIDLIDRENRIAIQVTSTSSGEKIKYTLEQYVKYKKNEEFDILLVYVITAKQAKYSDESFKKIINEEFDFNSKDNIYDYENLLRELNSWISIPKIQEVLDLFELEFSEEKIEHRRFLVENKDKVITETLYPNILEVILPEKVYVGSIGVNRDDIITKSWETDYKLKKKASDGSVLNRAMEFNDIPYVRDWHVFEKKLISFKHLDDKKEPLSKLVEAGTVEEYSIDEFSNINFKYEAALSKLIDNSIQELLSFKEIQWLRKERLFRFRPPKVPKERKITWKNKKTATRTVVKEVWNKEETQILYFQQLSFRIQSFKSESSWFVAITPTWSYTYDGYTSHKYESDLITKKKKLETNNAVYQHFMLISYCFSNKLKEGEQHYGLLSFSDPFKLNLSFKSDYGY</sequence>
<organism evidence="2 3">
    <name type="scientific">Pontibacter ummariensis</name>
    <dbReference type="NCBI Taxonomy" id="1610492"/>
    <lineage>
        <taxon>Bacteria</taxon>
        <taxon>Pseudomonadati</taxon>
        <taxon>Bacteroidota</taxon>
        <taxon>Cytophagia</taxon>
        <taxon>Cytophagales</taxon>
        <taxon>Hymenobacteraceae</taxon>
        <taxon>Pontibacter</taxon>
    </lineage>
</organism>
<keyword evidence="3" id="KW-1185">Reference proteome</keyword>